<sequence>MVASESKPIRLGFIGLSTSGWASTALAPPLFQKPLSSRYSVVAVSTTRPESAEASAAKYSELASKATGTKATIKPYHGSAEHIAADKDVDMVVVSVKVLHHKEVATKVIDAGKDFFIEWPAGRKLAETKELYEAAKKAGVKTVVGCQARFANFALEAKSAIDSGKLGKIVSSTFMVSAQFWGHTTPDFAKYALEPSNGATLLDILGGHALDLFTHLLGPISSVSAVTKNQVQSSVVVDLSSGKPTGEVLPQNGPTQVCVSGLLKSGAAFNVHLQSGVKESDFQWIIQGEKCSLRLIDPEPAGKRGFFDATPEVFLDGQKVELSTQDANPSKVLWEAIANGKEESFANLEQALKVKEVLDAITQSANEGRRVDL</sequence>
<dbReference type="InterPro" id="IPR055080">
    <property type="entry name" value="Gal80p-like_C"/>
</dbReference>
<dbReference type="PANTHER" id="PTHR43708:SF1">
    <property type="entry name" value="GALACTOSE_LACTOSE METABOLISM REGULATORY PROTEIN GAL80"/>
    <property type="match status" value="1"/>
</dbReference>
<name>A0A0D0AW71_9AGAR</name>
<accession>A0A0D0AW71</accession>
<dbReference type="Pfam" id="PF22685">
    <property type="entry name" value="Gal80p_C-like"/>
    <property type="match status" value="1"/>
</dbReference>
<dbReference type="Gene3D" id="3.30.360.10">
    <property type="entry name" value="Dihydrodipicolinate Reductase, domain 2"/>
    <property type="match status" value="1"/>
</dbReference>
<dbReference type="OrthoDB" id="64915at2759"/>
<dbReference type="Proteomes" id="UP000053593">
    <property type="component" value="Unassembled WGS sequence"/>
</dbReference>
<dbReference type="AlphaFoldDB" id="A0A0D0AW71"/>
<evidence type="ECO:0000259" key="1">
    <source>
        <dbReference type="Pfam" id="PF01408"/>
    </source>
</evidence>
<dbReference type="InterPro" id="IPR036291">
    <property type="entry name" value="NAD(P)-bd_dom_sf"/>
</dbReference>
<dbReference type="SUPFAM" id="SSF55347">
    <property type="entry name" value="Glyceraldehyde-3-phosphate dehydrogenase-like, C-terminal domain"/>
    <property type="match status" value="1"/>
</dbReference>
<dbReference type="GO" id="GO:0000166">
    <property type="term" value="F:nucleotide binding"/>
    <property type="evidence" value="ECO:0007669"/>
    <property type="project" value="InterPro"/>
</dbReference>
<reference evidence="3 4" key="1">
    <citation type="submission" date="2014-04" db="EMBL/GenBank/DDBJ databases">
        <title>Evolutionary Origins and Diversification of the Mycorrhizal Mutualists.</title>
        <authorList>
            <consortium name="DOE Joint Genome Institute"/>
            <consortium name="Mycorrhizal Genomics Consortium"/>
            <person name="Kohler A."/>
            <person name="Kuo A."/>
            <person name="Nagy L.G."/>
            <person name="Floudas D."/>
            <person name="Copeland A."/>
            <person name="Barry K.W."/>
            <person name="Cichocki N."/>
            <person name="Veneault-Fourrey C."/>
            <person name="LaButti K."/>
            <person name="Lindquist E.A."/>
            <person name="Lipzen A."/>
            <person name="Lundell T."/>
            <person name="Morin E."/>
            <person name="Murat C."/>
            <person name="Riley R."/>
            <person name="Ohm R."/>
            <person name="Sun H."/>
            <person name="Tunlid A."/>
            <person name="Henrissat B."/>
            <person name="Grigoriev I.V."/>
            <person name="Hibbett D.S."/>
            <person name="Martin F."/>
        </authorList>
    </citation>
    <scope>NUCLEOTIDE SEQUENCE [LARGE SCALE GENOMIC DNA]</scope>
    <source>
        <strain evidence="3 4">FD-317 M1</strain>
    </source>
</reference>
<dbReference type="HOGENOM" id="CLU_023194_25_2_1"/>
<evidence type="ECO:0000259" key="2">
    <source>
        <dbReference type="Pfam" id="PF22685"/>
    </source>
</evidence>
<feature type="domain" description="Gfo/Idh/MocA-like oxidoreductase N-terminal" evidence="1">
    <location>
        <begin position="10"/>
        <end position="145"/>
    </location>
</feature>
<feature type="domain" description="Gal80p-like C-terminal" evidence="2">
    <location>
        <begin position="155"/>
        <end position="295"/>
    </location>
</feature>
<protein>
    <recommendedName>
        <fullName evidence="5">Gfo/Idh/MocA-like oxidoreductase N-terminal domain-containing protein</fullName>
    </recommendedName>
</protein>
<proteinExistence type="predicted"/>
<evidence type="ECO:0000313" key="3">
    <source>
        <dbReference type="EMBL" id="KIK54820.1"/>
    </source>
</evidence>
<keyword evidence="4" id="KW-1185">Reference proteome</keyword>
<organism evidence="3 4">
    <name type="scientific">Collybiopsis luxurians FD-317 M1</name>
    <dbReference type="NCBI Taxonomy" id="944289"/>
    <lineage>
        <taxon>Eukaryota</taxon>
        <taxon>Fungi</taxon>
        <taxon>Dikarya</taxon>
        <taxon>Basidiomycota</taxon>
        <taxon>Agaricomycotina</taxon>
        <taxon>Agaricomycetes</taxon>
        <taxon>Agaricomycetidae</taxon>
        <taxon>Agaricales</taxon>
        <taxon>Marasmiineae</taxon>
        <taxon>Omphalotaceae</taxon>
        <taxon>Collybiopsis</taxon>
        <taxon>Collybiopsis luxurians</taxon>
    </lineage>
</organism>
<dbReference type="InterPro" id="IPR051317">
    <property type="entry name" value="Gfo/Idh/MocA_oxidoreduct"/>
</dbReference>
<dbReference type="SUPFAM" id="SSF51735">
    <property type="entry name" value="NAD(P)-binding Rossmann-fold domains"/>
    <property type="match status" value="1"/>
</dbReference>
<evidence type="ECO:0000313" key="4">
    <source>
        <dbReference type="Proteomes" id="UP000053593"/>
    </source>
</evidence>
<dbReference type="InterPro" id="IPR000683">
    <property type="entry name" value="Gfo/Idh/MocA-like_OxRdtase_N"/>
</dbReference>
<dbReference type="Pfam" id="PF01408">
    <property type="entry name" value="GFO_IDH_MocA"/>
    <property type="match status" value="1"/>
</dbReference>
<dbReference type="EMBL" id="KN834812">
    <property type="protein sequence ID" value="KIK54820.1"/>
    <property type="molecule type" value="Genomic_DNA"/>
</dbReference>
<gene>
    <name evidence="3" type="ORF">GYMLUDRAFT_62891</name>
</gene>
<dbReference type="PANTHER" id="PTHR43708">
    <property type="entry name" value="CONSERVED EXPRESSED OXIDOREDUCTASE (EUROFUNG)"/>
    <property type="match status" value="1"/>
</dbReference>
<dbReference type="Gene3D" id="3.40.50.720">
    <property type="entry name" value="NAD(P)-binding Rossmann-like Domain"/>
    <property type="match status" value="1"/>
</dbReference>
<evidence type="ECO:0008006" key="5">
    <source>
        <dbReference type="Google" id="ProtNLM"/>
    </source>
</evidence>